<evidence type="ECO:0000313" key="7">
    <source>
        <dbReference type="EMBL" id="PPS20769.1"/>
    </source>
</evidence>
<sequence>MDIMEEAELSKYNNTSLFNIPKKDITSDIEKNVRIKVENIKTSFPDLLIINVDERDTLFLLESSRGIYEITDDGYIIKNGNIYNYDVPYITGLSITQNSDKIEDEYAKYLASVIYELKKNHNEIYNLISEINAYGDDLILYPRGYHVQVILEKYVKAEKFVDLAAVLKTVQYQGNQTKRIDFRFKEAIIN</sequence>
<keyword evidence="8" id="KW-1185">Reference proteome</keyword>
<keyword evidence="4" id="KW-1133">Transmembrane helix</keyword>
<reference evidence="7 8" key="1">
    <citation type="submission" date="2014-04" db="EMBL/GenBank/DDBJ databases">
        <title>Whole genome sequence of 'Brachyspira hampsonii' D13-03603F2.</title>
        <authorList>
            <person name="Patterson A.H."/>
            <person name="Chaban B."/>
            <person name="Fernando C."/>
            <person name="Harding J.C."/>
            <person name="Hill J.E."/>
        </authorList>
    </citation>
    <scope>NUCLEOTIDE SEQUENCE [LARGE SCALE GENOMIC DNA]</scope>
    <source>
        <strain evidence="7 8">D13-03603F2</strain>
    </source>
</reference>
<feature type="domain" description="POTRA" evidence="6">
    <location>
        <begin position="2"/>
        <end position="55"/>
    </location>
</feature>
<dbReference type="Pfam" id="PF08478">
    <property type="entry name" value="POTRA_1"/>
    <property type="match status" value="1"/>
</dbReference>
<evidence type="ECO:0000256" key="4">
    <source>
        <dbReference type="ARBA" id="ARBA00022989"/>
    </source>
</evidence>
<keyword evidence="3" id="KW-0812">Transmembrane</keyword>
<evidence type="ECO:0000259" key="6">
    <source>
        <dbReference type="Pfam" id="PF08478"/>
    </source>
</evidence>
<comment type="caution">
    <text evidence="7">The sequence shown here is derived from an EMBL/GenBank/DDBJ whole genome shotgun (WGS) entry which is preliminary data.</text>
</comment>
<name>A0ABX5B1Q5_9SPIR</name>
<evidence type="ECO:0000256" key="1">
    <source>
        <dbReference type="ARBA" id="ARBA00022475"/>
    </source>
</evidence>
<gene>
    <name evidence="7" type="ORF">DJ52_14875</name>
</gene>
<dbReference type="Proteomes" id="UP000238924">
    <property type="component" value="Unassembled WGS sequence"/>
</dbReference>
<dbReference type="GO" id="GO:0051301">
    <property type="term" value="P:cell division"/>
    <property type="evidence" value="ECO:0007669"/>
    <property type="project" value="UniProtKB-KW"/>
</dbReference>
<organism evidence="7 8">
    <name type="scientific">Brachyspira murdochii</name>
    <dbReference type="NCBI Taxonomy" id="84378"/>
    <lineage>
        <taxon>Bacteria</taxon>
        <taxon>Pseudomonadati</taxon>
        <taxon>Spirochaetota</taxon>
        <taxon>Spirochaetia</taxon>
        <taxon>Brachyspirales</taxon>
        <taxon>Brachyspiraceae</taxon>
        <taxon>Brachyspira</taxon>
    </lineage>
</organism>
<dbReference type="RefSeq" id="WP_258075191.1">
    <property type="nucleotide sequence ID" value="NZ_JJMJ01000266.1"/>
</dbReference>
<keyword evidence="5" id="KW-0131">Cell cycle</keyword>
<accession>A0ABX5B1Q5</accession>
<evidence type="ECO:0000256" key="2">
    <source>
        <dbReference type="ARBA" id="ARBA00022618"/>
    </source>
</evidence>
<protein>
    <submittedName>
        <fullName evidence="7">Cell division protein</fullName>
    </submittedName>
</protein>
<keyword evidence="4" id="KW-0472">Membrane</keyword>
<keyword evidence="2 7" id="KW-0132">Cell division</keyword>
<dbReference type="EMBL" id="JJMJ01000266">
    <property type="protein sequence ID" value="PPS20769.1"/>
    <property type="molecule type" value="Genomic_DNA"/>
</dbReference>
<evidence type="ECO:0000313" key="8">
    <source>
        <dbReference type="Proteomes" id="UP000238924"/>
    </source>
</evidence>
<evidence type="ECO:0000256" key="3">
    <source>
        <dbReference type="ARBA" id="ARBA00022692"/>
    </source>
</evidence>
<keyword evidence="1" id="KW-1003">Cell membrane</keyword>
<evidence type="ECO:0000256" key="5">
    <source>
        <dbReference type="ARBA" id="ARBA00023306"/>
    </source>
</evidence>
<proteinExistence type="predicted"/>
<dbReference type="InterPro" id="IPR013685">
    <property type="entry name" value="POTRA_FtsQ_type"/>
</dbReference>